<keyword evidence="11 26" id="KW-0408">Iron</keyword>
<dbReference type="PROSITE" id="PS00086">
    <property type="entry name" value="CYTOCHROME_P450"/>
    <property type="match status" value="1"/>
</dbReference>
<dbReference type="SUPFAM" id="SSF48264">
    <property type="entry name" value="Cytochrome P450"/>
    <property type="match status" value="1"/>
</dbReference>
<dbReference type="EnsemblPlants" id="OGLUM07G12670.1">
    <property type="protein sequence ID" value="OGLUM07G12670.1"/>
    <property type="gene ID" value="OGLUM07G12670"/>
</dbReference>
<keyword evidence="15 28" id="KW-0472">Membrane</keyword>
<comment type="function">
    <text evidence="24">Catalyzes the 14-alpha demethylation of obtusifoliol to 4 alpha-methyl-5 alpha-ergosta-8,14,24(28)-trien-3 beta-ol.</text>
</comment>
<evidence type="ECO:0000256" key="9">
    <source>
        <dbReference type="ARBA" id="ARBA00022955"/>
    </source>
</evidence>
<dbReference type="GO" id="GO:0032259">
    <property type="term" value="P:methylation"/>
    <property type="evidence" value="ECO:0007669"/>
    <property type="project" value="UniProtKB-KW"/>
</dbReference>
<dbReference type="HOGENOM" id="CLU_001570_15_0_1"/>
<evidence type="ECO:0000313" key="30">
    <source>
        <dbReference type="EnsemblPlants" id="OGLUM07G12670.1"/>
    </source>
</evidence>
<evidence type="ECO:0000256" key="23">
    <source>
        <dbReference type="ARBA" id="ARBA00051013"/>
    </source>
</evidence>
<dbReference type="Gene3D" id="1.10.630.10">
    <property type="entry name" value="Cytochrome P450"/>
    <property type="match status" value="1"/>
</dbReference>
<evidence type="ECO:0000256" key="10">
    <source>
        <dbReference type="ARBA" id="ARBA00023002"/>
    </source>
</evidence>
<evidence type="ECO:0000256" key="7">
    <source>
        <dbReference type="ARBA" id="ARBA00022679"/>
    </source>
</evidence>
<accession>A0A0E0AJD7</accession>
<dbReference type="EC" id="1.14.14.154" evidence="19"/>
<keyword evidence="5" id="KW-0489">Methyltransferase</keyword>
<keyword evidence="31" id="KW-1185">Reference proteome</keyword>
<keyword evidence="4" id="KW-0444">Lipid biosynthesis</keyword>
<feature type="transmembrane region" description="Helical" evidence="28">
    <location>
        <begin position="123"/>
        <end position="144"/>
    </location>
</feature>
<evidence type="ECO:0000256" key="29">
    <source>
        <dbReference type="SAM" id="SignalP"/>
    </source>
</evidence>
<dbReference type="InterPro" id="IPR017972">
    <property type="entry name" value="Cyt_P450_CS"/>
</dbReference>
<comment type="cofactor">
    <cofactor evidence="1 26">
        <name>heme</name>
        <dbReference type="ChEBI" id="CHEBI:30413"/>
    </cofactor>
</comment>
<evidence type="ECO:0000256" key="27">
    <source>
        <dbReference type="RuleBase" id="RU000461"/>
    </source>
</evidence>
<feature type="chain" id="PRO_5002353828" description="Obtusifoliol 14-alpha demethylase" evidence="29">
    <location>
        <begin position="19"/>
        <end position="617"/>
    </location>
</feature>
<dbReference type="InterPro" id="IPR036396">
    <property type="entry name" value="Cyt_P450_sf"/>
</dbReference>
<evidence type="ECO:0000256" key="5">
    <source>
        <dbReference type="ARBA" id="ARBA00022603"/>
    </source>
</evidence>
<evidence type="ECO:0000256" key="4">
    <source>
        <dbReference type="ARBA" id="ARBA00022516"/>
    </source>
</evidence>
<keyword evidence="7" id="KW-0808">Transferase</keyword>
<keyword evidence="28" id="KW-0812">Transmembrane</keyword>
<dbReference type="InterPro" id="IPR050529">
    <property type="entry name" value="CYP450_sterol_14alpha_dmase"/>
</dbReference>
<dbReference type="PANTHER" id="PTHR24304:SF2">
    <property type="entry name" value="24-HYDROXYCHOLESTEROL 7-ALPHA-HYDROXYLASE"/>
    <property type="match status" value="1"/>
</dbReference>
<dbReference type="STRING" id="40148.A0A0E0AJD7"/>
<dbReference type="PRINTS" id="PR00385">
    <property type="entry name" value="P450"/>
</dbReference>
<name>A0A0E0AJD7_9ORYZ</name>
<evidence type="ECO:0000256" key="17">
    <source>
        <dbReference type="ARBA" id="ARBA00023221"/>
    </source>
</evidence>
<feature type="signal peptide" evidence="29">
    <location>
        <begin position="1"/>
        <end position="18"/>
    </location>
</feature>
<evidence type="ECO:0000256" key="18">
    <source>
        <dbReference type="ARBA" id="ARBA00037887"/>
    </source>
</evidence>
<dbReference type="CDD" id="cd11042">
    <property type="entry name" value="CYP51-like"/>
    <property type="match status" value="1"/>
</dbReference>
<dbReference type="PANTHER" id="PTHR24304">
    <property type="entry name" value="CYTOCHROME P450 FAMILY 7"/>
    <property type="match status" value="1"/>
</dbReference>
<reference evidence="30" key="2">
    <citation type="submission" date="2018-05" db="EMBL/GenBank/DDBJ databases">
        <title>OgluRS3 (Oryza glumaepatula Reference Sequence Version 3).</title>
        <authorList>
            <person name="Zhang J."/>
            <person name="Kudrna D."/>
            <person name="Lee S."/>
            <person name="Talag J."/>
            <person name="Welchert J."/>
            <person name="Wing R.A."/>
        </authorList>
    </citation>
    <scope>NUCLEOTIDE SEQUENCE [LARGE SCALE GENOMIC DNA]</scope>
</reference>
<dbReference type="GO" id="GO:0008168">
    <property type="term" value="F:methyltransferase activity"/>
    <property type="evidence" value="ECO:0007669"/>
    <property type="project" value="UniProtKB-KW"/>
</dbReference>
<keyword evidence="17" id="KW-0753">Steroid metabolism</keyword>
<dbReference type="Pfam" id="PF00067">
    <property type="entry name" value="p450"/>
    <property type="match status" value="1"/>
</dbReference>
<evidence type="ECO:0000256" key="16">
    <source>
        <dbReference type="ARBA" id="ARBA00023166"/>
    </source>
</evidence>
<keyword evidence="6 26" id="KW-0349">Heme</keyword>
<keyword evidence="14" id="KW-0443">Lipid metabolism</keyword>
<evidence type="ECO:0000256" key="19">
    <source>
        <dbReference type="ARBA" id="ARBA00038974"/>
    </source>
</evidence>
<dbReference type="Gramene" id="OGLUM07G12670.1">
    <property type="protein sequence ID" value="OGLUM07G12670.1"/>
    <property type="gene ID" value="OGLUM07G12670"/>
</dbReference>
<keyword evidence="8 26" id="KW-0479">Metal-binding</keyword>
<comment type="similarity">
    <text evidence="3 27">Belongs to the cytochrome P450 family.</text>
</comment>
<dbReference type="GO" id="GO:0005506">
    <property type="term" value="F:iron ion binding"/>
    <property type="evidence" value="ECO:0007669"/>
    <property type="project" value="InterPro"/>
</dbReference>
<feature type="binding site" description="axial binding residue" evidence="26">
    <location>
        <position position="560"/>
    </location>
    <ligand>
        <name>heme</name>
        <dbReference type="ChEBI" id="CHEBI:30413"/>
    </ligand>
    <ligandPart>
        <name>Fe</name>
        <dbReference type="ChEBI" id="CHEBI:18248"/>
    </ligandPart>
</feature>
<sequence>MWLTTVALLLTTVVIWTALQKRKRGEACPAAVAPPPIVQGTALVRFLRAMARDGPLEVIREQLAKLGSVFMASAPLGLFKVTFLVGAELGFLIDGVTAKPALTKNGLATSMDHVTSSTIARGAMSWVAATVALLLTTAVILTALQKRKISSPAAAAPPVVRGAGLVRFARAMARDGPLEAIREQQAKLGSVFTAIAPFGLFKVTFLIGPEVSSHFYLAPESEMGQGSIYRFTVPLFGPEVGYAVDPDTRAEQMRLFWDVLKPRSIEARVGAMAEEVQNYFSRWGEQGTVDLKKELERVLMLIASRCLLGREVRESMVDEVYELFRDLDNSLHLISTMLPYLPTPAHRRRDRARQRLGEIFTEVIRSRRNSGTADNGDDVLQRLIDGRYKDERALTDVEVVGLLVALVFAGKHSSSSVSTWTGINLLSHPNHLAAVIAEQDRLMASRARTDDDHDRVNYDTVQEMTTLHRCIKEALRLHPPAVAMFRQARKHFTVQTKEGKEYTIPGGHTVMSTILVNHHMPNVYKDPHVFDPSRFARGRGEDKAAGPFSFLAFGAGRHSCAGESFAYTQIKVIWSHLLRNFELKMVSPFPETSWRMVTPEPKGTVMISYRRRNLTCK</sequence>
<protein>
    <recommendedName>
        <fullName evidence="25">Obtusifoliol 14-alpha demethylase</fullName>
        <ecNumber evidence="19">1.14.14.154</ecNumber>
    </recommendedName>
    <alternativeName>
        <fullName evidence="20">CYPLI</fullName>
    </alternativeName>
    <alternativeName>
        <fullName evidence="22">Cytochrome P450 51</fullName>
    </alternativeName>
    <alternativeName>
        <fullName evidence="21">Cytochrome P450-LIA1</fullName>
    </alternativeName>
</protein>
<keyword evidence="10 27" id="KW-0560">Oxidoreductase</keyword>
<dbReference type="AlphaFoldDB" id="A0A0E0AJD7"/>
<evidence type="ECO:0000313" key="31">
    <source>
        <dbReference type="Proteomes" id="UP000026961"/>
    </source>
</evidence>
<evidence type="ECO:0000256" key="15">
    <source>
        <dbReference type="ARBA" id="ARBA00023136"/>
    </source>
</evidence>
<comment type="pathway">
    <text evidence="18">Steroid biosynthesis; zymosterol biosynthesis; zymosterol from lanosterol: step 1/6.</text>
</comment>
<evidence type="ECO:0000256" key="2">
    <source>
        <dbReference type="ARBA" id="ARBA00004167"/>
    </source>
</evidence>
<keyword evidence="28" id="KW-1133">Transmembrane helix</keyword>
<evidence type="ECO:0000256" key="28">
    <source>
        <dbReference type="SAM" id="Phobius"/>
    </source>
</evidence>
<keyword evidence="12" id="KW-0756">Sterol biosynthesis</keyword>
<dbReference type="GO" id="GO:0020037">
    <property type="term" value="F:heme binding"/>
    <property type="evidence" value="ECO:0007669"/>
    <property type="project" value="InterPro"/>
</dbReference>
<evidence type="ECO:0000256" key="20">
    <source>
        <dbReference type="ARBA" id="ARBA00042370"/>
    </source>
</evidence>
<dbReference type="PRINTS" id="PR00465">
    <property type="entry name" value="EP450IV"/>
</dbReference>
<dbReference type="GO" id="GO:0016126">
    <property type="term" value="P:sterol biosynthetic process"/>
    <property type="evidence" value="ECO:0007669"/>
    <property type="project" value="UniProtKB-KW"/>
</dbReference>
<evidence type="ECO:0000256" key="24">
    <source>
        <dbReference type="ARBA" id="ARBA00058467"/>
    </source>
</evidence>
<evidence type="ECO:0000256" key="11">
    <source>
        <dbReference type="ARBA" id="ARBA00023004"/>
    </source>
</evidence>
<keyword evidence="29" id="KW-0732">Signal</keyword>
<reference evidence="30" key="1">
    <citation type="submission" date="2015-04" db="UniProtKB">
        <authorList>
            <consortium name="EnsemblPlants"/>
        </authorList>
    </citation>
    <scope>IDENTIFICATION</scope>
</reference>
<keyword evidence="9" id="KW-0752">Steroid biosynthesis</keyword>
<keyword evidence="16" id="KW-1207">Sterol metabolism</keyword>
<dbReference type="GO" id="GO:0016020">
    <property type="term" value="C:membrane"/>
    <property type="evidence" value="ECO:0007669"/>
    <property type="project" value="UniProtKB-SubCell"/>
</dbReference>
<evidence type="ECO:0000256" key="1">
    <source>
        <dbReference type="ARBA" id="ARBA00001971"/>
    </source>
</evidence>
<evidence type="ECO:0000256" key="25">
    <source>
        <dbReference type="ARBA" id="ARBA00072797"/>
    </source>
</evidence>
<dbReference type="eggNOG" id="KOG0684">
    <property type="taxonomic scope" value="Eukaryota"/>
</dbReference>
<evidence type="ECO:0000256" key="22">
    <source>
        <dbReference type="ARBA" id="ARBA00042983"/>
    </source>
</evidence>
<dbReference type="FunFam" id="1.10.630.10:FF:000028">
    <property type="entry name" value="Cytochrome p450 51g1"/>
    <property type="match status" value="1"/>
</dbReference>
<proteinExistence type="inferred from homology"/>
<evidence type="ECO:0000256" key="13">
    <source>
        <dbReference type="ARBA" id="ARBA00023033"/>
    </source>
</evidence>
<organism evidence="30">
    <name type="scientific">Oryza glumipatula</name>
    <dbReference type="NCBI Taxonomy" id="40148"/>
    <lineage>
        <taxon>Eukaryota</taxon>
        <taxon>Viridiplantae</taxon>
        <taxon>Streptophyta</taxon>
        <taxon>Embryophyta</taxon>
        <taxon>Tracheophyta</taxon>
        <taxon>Spermatophyta</taxon>
        <taxon>Magnoliopsida</taxon>
        <taxon>Liliopsida</taxon>
        <taxon>Poales</taxon>
        <taxon>Poaceae</taxon>
        <taxon>BOP clade</taxon>
        <taxon>Oryzoideae</taxon>
        <taxon>Oryzeae</taxon>
        <taxon>Oryzinae</taxon>
        <taxon>Oryza</taxon>
    </lineage>
</organism>
<dbReference type="InterPro" id="IPR002403">
    <property type="entry name" value="Cyt_P450_E_grp-IV"/>
</dbReference>
<evidence type="ECO:0000256" key="12">
    <source>
        <dbReference type="ARBA" id="ARBA00023011"/>
    </source>
</evidence>
<evidence type="ECO:0000256" key="26">
    <source>
        <dbReference type="PIRSR" id="PIRSR602403-1"/>
    </source>
</evidence>
<evidence type="ECO:0000256" key="6">
    <source>
        <dbReference type="ARBA" id="ARBA00022617"/>
    </source>
</evidence>
<evidence type="ECO:0000256" key="14">
    <source>
        <dbReference type="ARBA" id="ARBA00023098"/>
    </source>
</evidence>
<comment type="subcellular location">
    <subcellularLocation>
        <location evidence="2">Membrane</location>
        <topology evidence="2">Single-pass membrane protein</topology>
    </subcellularLocation>
</comment>
<evidence type="ECO:0000256" key="21">
    <source>
        <dbReference type="ARBA" id="ARBA00042513"/>
    </source>
</evidence>
<keyword evidence="13 27" id="KW-0503">Monooxygenase</keyword>
<evidence type="ECO:0000256" key="3">
    <source>
        <dbReference type="ARBA" id="ARBA00010617"/>
    </source>
</evidence>
<dbReference type="GO" id="GO:0008398">
    <property type="term" value="F:sterol 14-demethylase activity"/>
    <property type="evidence" value="ECO:0007669"/>
    <property type="project" value="UniProtKB-EC"/>
</dbReference>
<dbReference type="Proteomes" id="UP000026961">
    <property type="component" value="Chromosome 7"/>
</dbReference>
<dbReference type="InterPro" id="IPR001128">
    <property type="entry name" value="Cyt_P450"/>
</dbReference>
<comment type="catalytic activity">
    <reaction evidence="23">
        <text>a 14alpha-methyl steroid + 3 reduced [NADPH--hemoprotein reductase] + 3 O2 = a Delta(14) steroid + formate + 3 oxidized [NADPH--hemoprotein reductase] + 4 H2O + 4 H(+)</text>
        <dbReference type="Rhea" id="RHEA:54028"/>
        <dbReference type="Rhea" id="RHEA-COMP:11964"/>
        <dbReference type="Rhea" id="RHEA-COMP:11965"/>
        <dbReference type="ChEBI" id="CHEBI:15377"/>
        <dbReference type="ChEBI" id="CHEBI:15378"/>
        <dbReference type="ChEBI" id="CHEBI:15379"/>
        <dbReference type="ChEBI" id="CHEBI:15740"/>
        <dbReference type="ChEBI" id="CHEBI:57618"/>
        <dbReference type="ChEBI" id="CHEBI:58210"/>
        <dbReference type="ChEBI" id="CHEBI:138029"/>
        <dbReference type="ChEBI" id="CHEBI:138031"/>
        <dbReference type="EC" id="1.14.14.154"/>
    </reaction>
</comment>
<evidence type="ECO:0000256" key="8">
    <source>
        <dbReference type="ARBA" id="ARBA00022723"/>
    </source>
</evidence>